<keyword evidence="1 5" id="KW-0489">Methyltransferase</keyword>
<organism evidence="5 6">
    <name type="scientific">Aromatoleum diolicum</name>
    <dbReference type="NCBI Taxonomy" id="75796"/>
    <lineage>
        <taxon>Bacteria</taxon>
        <taxon>Pseudomonadati</taxon>
        <taxon>Pseudomonadota</taxon>
        <taxon>Betaproteobacteria</taxon>
        <taxon>Rhodocyclales</taxon>
        <taxon>Rhodocyclaceae</taxon>
        <taxon>Aromatoleum</taxon>
    </lineage>
</organism>
<evidence type="ECO:0000256" key="3">
    <source>
        <dbReference type="ARBA" id="ARBA00022691"/>
    </source>
</evidence>
<accession>A0ABX1QCQ8</accession>
<dbReference type="RefSeq" id="WP_169261334.1">
    <property type="nucleotide sequence ID" value="NZ_WTVQ01000027.1"/>
</dbReference>
<evidence type="ECO:0000313" key="5">
    <source>
        <dbReference type="EMBL" id="NMG76189.1"/>
    </source>
</evidence>
<feature type="transmembrane region" description="Helical" evidence="4">
    <location>
        <begin position="78"/>
        <end position="94"/>
    </location>
</feature>
<evidence type="ECO:0000313" key="6">
    <source>
        <dbReference type="Proteomes" id="UP000648984"/>
    </source>
</evidence>
<dbReference type="Proteomes" id="UP000648984">
    <property type="component" value="Unassembled WGS sequence"/>
</dbReference>
<evidence type="ECO:0000256" key="4">
    <source>
        <dbReference type="SAM" id="Phobius"/>
    </source>
</evidence>
<dbReference type="PANTHER" id="PTHR13610:SF9">
    <property type="entry name" value="FI06469P"/>
    <property type="match status" value="1"/>
</dbReference>
<name>A0ABX1QCQ8_9RHOO</name>
<feature type="transmembrane region" description="Helical" evidence="4">
    <location>
        <begin position="54"/>
        <end position="72"/>
    </location>
</feature>
<dbReference type="CDD" id="cd02440">
    <property type="entry name" value="AdoMet_MTases"/>
    <property type="match status" value="1"/>
</dbReference>
<protein>
    <submittedName>
        <fullName evidence="5">Methyltransferase type 12</fullName>
    </submittedName>
</protein>
<dbReference type="EMBL" id="WTVQ01000027">
    <property type="protein sequence ID" value="NMG76189.1"/>
    <property type="molecule type" value="Genomic_DNA"/>
</dbReference>
<gene>
    <name evidence="5" type="ORF">GPA25_15610</name>
</gene>
<sequence length="252" mass="27199">MPPALKALLAQLVGWTVAIALAGGGLLPAGVWPIAGVQLVTATATAAALRSARWWLPIHLGFAPLLILAGRLDIAPGWYLAAFALLLAVYWTSFRTQVPLYLSSRATVAAVAALLPTGRPVRLLDLGSGTGSLLRPLARLRPDCHFHGIEAAPAPWLISWLLALGRGNIVIRRGDFFAPAWSEFDVIYAFLSPIPMTEVWAKAQQELKPGGLLVSNSFPVSGRKPERIVEVADRRATKLYMYRVGGTRPRAK</sequence>
<evidence type="ECO:0000256" key="2">
    <source>
        <dbReference type="ARBA" id="ARBA00022679"/>
    </source>
</evidence>
<dbReference type="SUPFAM" id="SSF53335">
    <property type="entry name" value="S-adenosyl-L-methionine-dependent methyltransferases"/>
    <property type="match status" value="1"/>
</dbReference>
<keyword evidence="2" id="KW-0808">Transferase</keyword>
<dbReference type="InterPro" id="IPR026170">
    <property type="entry name" value="FAM173A/B"/>
</dbReference>
<dbReference type="GO" id="GO:0008168">
    <property type="term" value="F:methyltransferase activity"/>
    <property type="evidence" value="ECO:0007669"/>
    <property type="project" value="UniProtKB-KW"/>
</dbReference>
<dbReference type="GO" id="GO:0032259">
    <property type="term" value="P:methylation"/>
    <property type="evidence" value="ECO:0007669"/>
    <property type="project" value="UniProtKB-KW"/>
</dbReference>
<keyword evidence="4" id="KW-1133">Transmembrane helix</keyword>
<keyword evidence="4" id="KW-0472">Membrane</keyword>
<reference evidence="5 6" key="1">
    <citation type="submission" date="2019-12" db="EMBL/GenBank/DDBJ databases">
        <title>Comparative genomics gives insights into the taxonomy of the Azoarcus-Aromatoleum group and reveals separate origins of nif in the plant-associated Azoarcus and non-plant-associated Aromatoleum sub-groups.</title>
        <authorList>
            <person name="Lafos M."/>
            <person name="Maluk M."/>
            <person name="Batista M."/>
            <person name="Junghare M."/>
            <person name="Carmona M."/>
            <person name="Faoro H."/>
            <person name="Cruz L.M."/>
            <person name="Battistoni F."/>
            <person name="De Souza E."/>
            <person name="Pedrosa F."/>
            <person name="Chen W.-M."/>
            <person name="Poole P.S."/>
            <person name="Dixon R.A."/>
            <person name="James E.K."/>
        </authorList>
    </citation>
    <scope>NUCLEOTIDE SEQUENCE [LARGE SCALE GENOMIC DNA]</scope>
    <source>
        <strain evidence="5 6">22Lin</strain>
    </source>
</reference>
<evidence type="ECO:0000256" key="1">
    <source>
        <dbReference type="ARBA" id="ARBA00022603"/>
    </source>
</evidence>
<dbReference type="PANTHER" id="PTHR13610">
    <property type="entry name" value="METHYLTRANSFERASE DOMAIN-CONTAINING PROTEIN"/>
    <property type="match status" value="1"/>
</dbReference>
<dbReference type="Gene3D" id="3.40.50.150">
    <property type="entry name" value="Vaccinia Virus protein VP39"/>
    <property type="match status" value="1"/>
</dbReference>
<keyword evidence="4" id="KW-0812">Transmembrane</keyword>
<proteinExistence type="predicted"/>
<dbReference type="InterPro" id="IPR029063">
    <property type="entry name" value="SAM-dependent_MTases_sf"/>
</dbReference>
<keyword evidence="6" id="KW-1185">Reference proteome</keyword>
<comment type="caution">
    <text evidence="5">The sequence shown here is derived from an EMBL/GenBank/DDBJ whole genome shotgun (WGS) entry which is preliminary data.</text>
</comment>
<keyword evidence="3" id="KW-0949">S-adenosyl-L-methionine</keyword>